<accession>A0A6P8ZF76</accession>
<evidence type="ECO:0000256" key="1">
    <source>
        <dbReference type="SAM" id="Coils"/>
    </source>
</evidence>
<gene>
    <name evidence="5" type="primary">LOC117576741</name>
</gene>
<organism evidence="4 5">
    <name type="scientific">Drosophila albomicans</name>
    <name type="common">Fruit fly</name>
    <dbReference type="NCBI Taxonomy" id="7291"/>
    <lineage>
        <taxon>Eukaryota</taxon>
        <taxon>Metazoa</taxon>
        <taxon>Ecdysozoa</taxon>
        <taxon>Arthropoda</taxon>
        <taxon>Hexapoda</taxon>
        <taxon>Insecta</taxon>
        <taxon>Pterygota</taxon>
        <taxon>Neoptera</taxon>
        <taxon>Endopterygota</taxon>
        <taxon>Diptera</taxon>
        <taxon>Brachycera</taxon>
        <taxon>Muscomorpha</taxon>
        <taxon>Ephydroidea</taxon>
        <taxon>Drosophilidae</taxon>
        <taxon>Drosophila</taxon>
    </lineage>
</organism>
<feature type="compositionally biased region" description="Polar residues" evidence="2">
    <location>
        <begin position="115"/>
        <end position="128"/>
    </location>
</feature>
<dbReference type="OrthoDB" id="7871473at2759"/>
<keyword evidence="3" id="KW-0732">Signal</keyword>
<reference evidence="5" key="1">
    <citation type="submission" date="2025-08" db="UniProtKB">
        <authorList>
            <consortium name="RefSeq"/>
        </authorList>
    </citation>
    <scope>IDENTIFICATION</scope>
    <source>
        <strain evidence="5">15112-1751.03</strain>
        <tissue evidence="5">Whole Adult</tissue>
    </source>
</reference>
<protein>
    <submittedName>
        <fullName evidence="5">Uncharacterized protein LOC117576741</fullName>
    </submittedName>
</protein>
<sequence length="189" mass="22408">MHATMRQQLAILLLASLAFELSSAWLFKLPKLEDLVEKLDEKKQKEQLKKLDFLNWFADKEEKKVEEWEKLKQWFEDKKLKELEFFESKKEKLDDEIEGKLLKKKNKIGKKQKTRTTTDCYEATTESTGYEEKSYQSAEQQEDEEDQDEQVAVTKQENCGCKKSKSYGNSVPTAYDVREDYEDGIRYFT</sequence>
<evidence type="ECO:0000313" key="4">
    <source>
        <dbReference type="Proteomes" id="UP000515160"/>
    </source>
</evidence>
<feature type="compositionally biased region" description="Acidic residues" evidence="2">
    <location>
        <begin position="140"/>
        <end position="149"/>
    </location>
</feature>
<keyword evidence="1" id="KW-0175">Coiled coil</keyword>
<feature type="chain" id="PRO_5028329169" evidence="3">
    <location>
        <begin position="25"/>
        <end position="189"/>
    </location>
</feature>
<evidence type="ECO:0000313" key="5">
    <source>
        <dbReference type="RefSeq" id="XP_034117667.1"/>
    </source>
</evidence>
<name>A0A6P8ZF76_DROAB</name>
<feature type="coiled-coil region" evidence="1">
    <location>
        <begin position="29"/>
        <end position="96"/>
    </location>
</feature>
<proteinExistence type="predicted"/>
<feature type="signal peptide" evidence="3">
    <location>
        <begin position="1"/>
        <end position="24"/>
    </location>
</feature>
<dbReference type="AlphaFoldDB" id="A0A6P8ZF76"/>
<evidence type="ECO:0000256" key="2">
    <source>
        <dbReference type="SAM" id="MobiDB-lite"/>
    </source>
</evidence>
<evidence type="ECO:0000256" key="3">
    <source>
        <dbReference type="SAM" id="SignalP"/>
    </source>
</evidence>
<dbReference type="RefSeq" id="XP_034117667.1">
    <property type="nucleotide sequence ID" value="XM_034261776.2"/>
</dbReference>
<dbReference type="Proteomes" id="UP000515160">
    <property type="component" value="Chromosome X"/>
</dbReference>
<feature type="region of interest" description="Disordered" evidence="2">
    <location>
        <begin position="109"/>
        <end position="153"/>
    </location>
</feature>
<keyword evidence="4" id="KW-1185">Reference proteome</keyword>
<dbReference type="GeneID" id="117576741"/>